<feature type="region of interest" description="Disordered" evidence="1">
    <location>
        <begin position="514"/>
        <end position="647"/>
    </location>
</feature>
<name>A0A7J0GY21_9ERIC</name>
<feature type="compositionally biased region" description="Basic and acidic residues" evidence="1">
    <location>
        <begin position="885"/>
        <end position="906"/>
    </location>
</feature>
<feature type="region of interest" description="Disordered" evidence="1">
    <location>
        <begin position="885"/>
        <end position="910"/>
    </location>
</feature>
<organism evidence="3 4">
    <name type="scientific">Actinidia rufa</name>
    <dbReference type="NCBI Taxonomy" id="165716"/>
    <lineage>
        <taxon>Eukaryota</taxon>
        <taxon>Viridiplantae</taxon>
        <taxon>Streptophyta</taxon>
        <taxon>Embryophyta</taxon>
        <taxon>Tracheophyta</taxon>
        <taxon>Spermatophyta</taxon>
        <taxon>Magnoliopsida</taxon>
        <taxon>eudicotyledons</taxon>
        <taxon>Gunneridae</taxon>
        <taxon>Pentapetalae</taxon>
        <taxon>asterids</taxon>
        <taxon>Ericales</taxon>
        <taxon>Actinidiaceae</taxon>
        <taxon>Actinidia</taxon>
    </lineage>
</organism>
<protein>
    <submittedName>
        <fullName evidence="3">Tudor/PWWP/MBT domain-containing protein</fullName>
    </submittedName>
</protein>
<feature type="region of interest" description="Disordered" evidence="1">
    <location>
        <begin position="800"/>
        <end position="835"/>
    </location>
</feature>
<dbReference type="InterPro" id="IPR006569">
    <property type="entry name" value="CID_dom"/>
</dbReference>
<dbReference type="Gene3D" id="2.30.30.140">
    <property type="match status" value="1"/>
</dbReference>
<evidence type="ECO:0000256" key="1">
    <source>
        <dbReference type="SAM" id="MobiDB-lite"/>
    </source>
</evidence>
<feature type="compositionally biased region" description="Basic and acidic residues" evidence="1">
    <location>
        <begin position="335"/>
        <end position="344"/>
    </location>
</feature>
<comment type="caution">
    <text evidence="3">The sequence shown here is derived from an EMBL/GenBank/DDBJ whole genome shotgun (WGS) entry which is preliminary data.</text>
</comment>
<feature type="region of interest" description="Disordered" evidence="1">
    <location>
        <begin position="114"/>
        <end position="134"/>
    </location>
</feature>
<feature type="compositionally biased region" description="Polar residues" evidence="1">
    <location>
        <begin position="461"/>
        <end position="474"/>
    </location>
</feature>
<keyword evidence="4" id="KW-1185">Reference proteome</keyword>
<dbReference type="InterPro" id="IPR000313">
    <property type="entry name" value="PWWP_dom"/>
</dbReference>
<dbReference type="SUPFAM" id="SSF63748">
    <property type="entry name" value="Tudor/PWWP/MBT"/>
    <property type="match status" value="1"/>
</dbReference>
<feature type="region of interest" description="Disordered" evidence="1">
    <location>
        <begin position="270"/>
        <end position="344"/>
    </location>
</feature>
<dbReference type="PANTHER" id="PTHR12550:SF70">
    <property type="entry name" value="JIL-1 ANCHORING AND STABILIZING PROTEIN, ISOFORM A"/>
    <property type="match status" value="1"/>
</dbReference>
<dbReference type="PANTHER" id="PTHR12550">
    <property type="entry name" value="HEPATOMA-DERIVED GROWTH FACTOR-RELATED"/>
    <property type="match status" value="1"/>
</dbReference>
<feature type="compositionally biased region" description="Basic and acidic residues" evidence="1">
    <location>
        <begin position="609"/>
        <end position="622"/>
    </location>
</feature>
<feature type="region of interest" description="Disordered" evidence="1">
    <location>
        <begin position="1192"/>
        <end position="1239"/>
    </location>
</feature>
<evidence type="ECO:0000313" key="3">
    <source>
        <dbReference type="EMBL" id="GFZ15727.1"/>
    </source>
</evidence>
<reference evidence="3 4" key="1">
    <citation type="submission" date="2019-07" db="EMBL/GenBank/DDBJ databases">
        <title>De Novo Assembly of kiwifruit Actinidia rufa.</title>
        <authorList>
            <person name="Sugita-Konishi S."/>
            <person name="Sato K."/>
            <person name="Mori E."/>
            <person name="Abe Y."/>
            <person name="Kisaki G."/>
            <person name="Hamano K."/>
            <person name="Suezawa K."/>
            <person name="Otani M."/>
            <person name="Fukuda T."/>
            <person name="Manabe T."/>
            <person name="Gomi K."/>
            <person name="Tabuchi M."/>
            <person name="Akimitsu K."/>
            <person name="Kataoka I."/>
        </authorList>
    </citation>
    <scope>NUCLEOTIDE SEQUENCE [LARGE SCALE GENOMIC DNA]</scope>
    <source>
        <strain evidence="4">cv. Fuchu</strain>
    </source>
</reference>
<gene>
    <name evidence="3" type="ORF">Acr_25g0001360</name>
</gene>
<feature type="compositionally biased region" description="Basic and acidic residues" evidence="1">
    <location>
        <begin position="364"/>
        <end position="380"/>
    </location>
</feature>
<feature type="region of interest" description="Disordered" evidence="1">
    <location>
        <begin position="1030"/>
        <end position="1067"/>
    </location>
</feature>
<accession>A0A7J0GY21</accession>
<dbReference type="SMART" id="SM00582">
    <property type="entry name" value="RPR"/>
    <property type="match status" value="1"/>
</dbReference>
<feature type="region of interest" description="Disordered" evidence="1">
    <location>
        <begin position="362"/>
        <end position="482"/>
    </location>
</feature>
<feature type="domain" description="PWWP" evidence="2">
    <location>
        <begin position="20"/>
        <end position="77"/>
    </location>
</feature>
<dbReference type="Pfam" id="PF00855">
    <property type="entry name" value="PWWP"/>
    <property type="match status" value="1"/>
</dbReference>
<feature type="compositionally biased region" description="Basic and acidic residues" evidence="1">
    <location>
        <begin position="313"/>
        <end position="324"/>
    </location>
</feature>
<evidence type="ECO:0000313" key="4">
    <source>
        <dbReference type="Proteomes" id="UP000585474"/>
    </source>
</evidence>
<feature type="compositionally biased region" description="Polar residues" evidence="1">
    <location>
        <begin position="665"/>
        <end position="676"/>
    </location>
</feature>
<dbReference type="OrthoDB" id="62853at2759"/>
<dbReference type="SMART" id="SM00293">
    <property type="entry name" value="PWWP"/>
    <property type="match status" value="1"/>
</dbReference>
<feature type="compositionally biased region" description="Basic and acidic residues" evidence="1">
    <location>
        <begin position="442"/>
        <end position="460"/>
    </location>
</feature>
<evidence type="ECO:0000259" key="2">
    <source>
        <dbReference type="PROSITE" id="PS50812"/>
    </source>
</evidence>
<proteinExistence type="predicted"/>
<sequence length="1345" mass="145269">MAPARKRGARGAKTKSELSLGDLVLAKVKGFPAWPAKISRPEDWKRAPDPKKYFVQFFGTAEIAFVAPADIQAFTSESKNKLSARCQGKTVKYFAQAVKEICEAFDLLQQKKSRGLGDDNDGSGPRCGASSVDGLEDDAVDFDLKDGIGRGTNGETVIRGLGDHCSGLERCSQRYGGIDCQDTKPGLSCKANDSCSPGISSKKKTKISKDSARISNEVVLAPSPYNSSCPTEEVCDAYQEDNVFCTDDSKVVTPADGCLNASQNDRVCDADAEGDDKKNDSSSVRAKHSDGGKKLLTNGHKSEKMTTGSKKKPKDEHTKADIRRKNPAYGSMKESSPDLKSDLDAVGENKAKKLAKDGQYFGVADDKKKAAKGSTEEQAKGKLSGWKKGAQLEPAKHHHSGINEVSHLARKSKHADLSNDGPKGSLSTKRKIDSQSSNVLVEKADNLKRSTSRLKTENRSASRVQAGSFSSNIPSDEDALPPTKRLRRAFEAISDSAIMTSDNKSDKVSVAIKNDMPSSEKVKSPVTQLHTKRRAVRLFDEEDEEEARTPVHGGSSSKIHASSGLKLALRRNAFPSAKIRNESLSPNPEQPVEKRSKKAISVHVSHSPGKPELERVSSKESKQILISPQKSPWSGVPNKAVSEPPNANRQSIKVLAAGSEKKTHTGSGKTSSMVSDGLNYSQNQVTTQRRNTMENNSFPSERMEAGSDDKMSSLIDLKISDAATSMKHLIAAAQAKRRQAHSQNISHDMVGSFLGSSTDVIGRSLSPASAVQPFLSGSSNILQPDVQGYYLHTSIASPSHCHQFSSNNQPNTEEFEERRVSSGHGPAGGSLSGGTEAAVARDAFEGMIETLSRTKESIGRATRLAIDCAKYGIANEVAELPRRGADTPEEALRVSNGDGRDGDGGGRGKAGGTGIAGASYIPTVQAALPRLLGAAAPSGAAARENRRQCLKVLRLWLERKILPDSLLRRYMDDIGVTNDDASAVFSLRRPSRAERAVDDPIREMEGMLVDEYGSNATFQLPGFLSSHVFEEDDEEDLPSSSYKEAGGGSPVESAPATGEPEPCMVTPNDRRHCILEDVDGELEMEDVSGHPKDERPLFANGSIDFVPQQKCSDGILEAAQNSSDEENKLVQVAANTPHGGHIDTTVRSEMYPHQSPCFAPAGGCDPREPAGYNSMRPLDYGLHDSYVNSQASQPNQQFQPGHFGQRPIHPAPPPQTPGSHYSFPNSTVQQHPQHPYPQPYTFLNLPDGSRRYIVDEQWRIPTGEFNTDNQRGAWMSGGRISCSGLPFAQEGYFRPPLERLPANNVGFQPSVPNTLPAGAPVPGHSVSQMMPSRPDMSALNCWRTS</sequence>
<dbReference type="CDD" id="cd20147">
    <property type="entry name" value="PWWP_HULK"/>
    <property type="match status" value="1"/>
</dbReference>
<dbReference type="Proteomes" id="UP000585474">
    <property type="component" value="Unassembled WGS sequence"/>
</dbReference>
<dbReference type="PROSITE" id="PS50812">
    <property type="entry name" value="PWWP"/>
    <property type="match status" value="1"/>
</dbReference>
<dbReference type="EMBL" id="BJWL01000025">
    <property type="protein sequence ID" value="GFZ15727.1"/>
    <property type="molecule type" value="Genomic_DNA"/>
</dbReference>
<feature type="compositionally biased region" description="Polar residues" evidence="1">
    <location>
        <begin position="800"/>
        <end position="812"/>
    </location>
</feature>
<feature type="region of interest" description="Disordered" evidence="1">
    <location>
        <begin position="657"/>
        <end position="676"/>
    </location>
</feature>
<feature type="compositionally biased region" description="Polar residues" evidence="1">
    <location>
        <begin position="1217"/>
        <end position="1228"/>
    </location>
</feature>